<dbReference type="AlphaFoldDB" id="A0A8X6J5C4"/>
<sequence>MFLLVTGDVDPDYDKDQLGKTIETEEIIPKTSMKIPVVIPIPSGCDENNKIIKGNFFVRTTIHSFELKIFYFISEKNEVVDSGKPGIPCGIFQAMVSISIALVMSCLLRPGT</sequence>
<comment type="caution">
    <text evidence="1">The sequence shown here is derived from an EMBL/GenBank/DDBJ whole genome shotgun (WGS) entry which is preliminary data.</text>
</comment>
<dbReference type="OrthoDB" id="10378847at2759"/>
<keyword evidence="2" id="KW-1185">Reference proteome</keyword>
<evidence type="ECO:0000313" key="1">
    <source>
        <dbReference type="EMBL" id="GFR10778.1"/>
    </source>
</evidence>
<dbReference type="EMBL" id="BMAO01006704">
    <property type="protein sequence ID" value="GFR10778.1"/>
    <property type="molecule type" value="Genomic_DNA"/>
</dbReference>
<name>A0A8X6J5C4_TRICU</name>
<accession>A0A8X6J5C4</accession>
<reference evidence="1" key="1">
    <citation type="submission" date="2020-07" db="EMBL/GenBank/DDBJ databases">
        <title>Multicomponent nature underlies the extraordinary mechanical properties of spider dragline silk.</title>
        <authorList>
            <person name="Kono N."/>
            <person name="Nakamura H."/>
            <person name="Mori M."/>
            <person name="Yoshida Y."/>
            <person name="Ohtoshi R."/>
            <person name="Malay A.D."/>
            <person name="Moran D.A.P."/>
            <person name="Tomita M."/>
            <person name="Numata K."/>
            <person name="Arakawa K."/>
        </authorList>
    </citation>
    <scope>NUCLEOTIDE SEQUENCE</scope>
</reference>
<evidence type="ECO:0000313" key="2">
    <source>
        <dbReference type="Proteomes" id="UP000887116"/>
    </source>
</evidence>
<organism evidence="1 2">
    <name type="scientific">Trichonephila clavata</name>
    <name type="common">Joro spider</name>
    <name type="synonym">Nephila clavata</name>
    <dbReference type="NCBI Taxonomy" id="2740835"/>
    <lineage>
        <taxon>Eukaryota</taxon>
        <taxon>Metazoa</taxon>
        <taxon>Ecdysozoa</taxon>
        <taxon>Arthropoda</taxon>
        <taxon>Chelicerata</taxon>
        <taxon>Arachnida</taxon>
        <taxon>Araneae</taxon>
        <taxon>Araneomorphae</taxon>
        <taxon>Entelegynae</taxon>
        <taxon>Araneoidea</taxon>
        <taxon>Nephilidae</taxon>
        <taxon>Trichonephila</taxon>
    </lineage>
</organism>
<protein>
    <submittedName>
        <fullName evidence="1">Uncharacterized protein</fullName>
    </submittedName>
</protein>
<gene>
    <name evidence="1" type="primary">NCL1_14963</name>
    <name evidence="1" type="ORF">TNCT_124641</name>
</gene>
<dbReference type="Proteomes" id="UP000887116">
    <property type="component" value="Unassembled WGS sequence"/>
</dbReference>
<proteinExistence type="predicted"/>